<sequence>MKLIFLLWIGWLLAAAPVQAADSPPRLQAPLVADEDLQGHLDYLDQRLVLGQFAAMDSLLETLAVGQREYLLYQLLTGLKRLVTPSPELHAWVRDQAAKAPQWLVEGEVDGFLVQLPAYDFPAEARLVLSRWQQLAWQDNYRQLLAQDSFDFKQLYYSRNPELARQQQALLAVLDSQPTPILRRESRRLAALNLFLPDNQLLLHLIERTGDPALYQKLWRQPVDHDSLTALHTINRFYRGQEASDLLISASRHDRLLLPALHQLSRLSPLPDTARQYLLAELGKQQYSGLVAGLLLQMDEPRLLAQLADRLTHQERRHGTSVMRPDTGTPDGRPGL</sequence>
<evidence type="ECO:0000313" key="4">
    <source>
        <dbReference type="Proteomes" id="UP000232060"/>
    </source>
</evidence>
<name>A0A2M8H6L4_9GAMM</name>
<gene>
    <name evidence="3" type="ORF">CUC44_16050</name>
</gene>
<accession>A0A2M8H6L4</accession>
<dbReference type="EMBL" id="PGCP01000028">
    <property type="protein sequence ID" value="PJC92214.1"/>
    <property type="molecule type" value="Genomic_DNA"/>
</dbReference>
<proteinExistence type="predicted"/>
<evidence type="ECO:0000256" key="2">
    <source>
        <dbReference type="SAM" id="SignalP"/>
    </source>
</evidence>
<evidence type="ECO:0000313" key="3">
    <source>
        <dbReference type="EMBL" id="PJC92214.1"/>
    </source>
</evidence>
<comment type="caution">
    <text evidence="3">The sequence shown here is derived from an EMBL/GenBank/DDBJ whole genome shotgun (WGS) entry which is preliminary data.</text>
</comment>
<evidence type="ECO:0000256" key="1">
    <source>
        <dbReference type="SAM" id="MobiDB-lite"/>
    </source>
</evidence>
<organism evidence="3 4">
    <name type="scientific">Aeromonas lusitana</name>
    <dbReference type="NCBI Taxonomy" id="931529"/>
    <lineage>
        <taxon>Bacteria</taxon>
        <taxon>Pseudomonadati</taxon>
        <taxon>Pseudomonadota</taxon>
        <taxon>Gammaproteobacteria</taxon>
        <taxon>Aeromonadales</taxon>
        <taxon>Aeromonadaceae</taxon>
        <taxon>Aeromonas</taxon>
    </lineage>
</organism>
<feature type="signal peptide" evidence="2">
    <location>
        <begin position="1"/>
        <end position="20"/>
    </location>
</feature>
<keyword evidence="4" id="KW-1185">Reference proteome</keyword>
<reference evidence="3 4" key="1">
    <citation type="submission" date="2017-11" db="EMBL/GenBank/DDBJ databases">
        <title>Draft genome sequence of environmental isolate Aeromonas lusitania sp. nov. MDC 2473.</title>
        <authorList>
            <person name="Colston S.M."/>
            <person name="Navarro A."/>
            <person name="Martinez-Murcia A.J."/>
            <person name="Graf J."/>
        </authorList>
    </citation>
    <scope>NUCLEOTIDE SEQUENCE [LARGE SCALE GENOMIC DNA]</scope>
    <source>
        <strain evidence="3 4">MDC 2473</strain>
    </source>
</reference>
<protein>
    <submittedName>
        <fullName evidence="3">Uncharacterized protein</fullName>
    </submittedName>
</protein>
<feature type="chain" id="PRO_5014727970" evidence="2">
    <location>
        <begin position="21"/>
        <end position="336"/>
    </location>
</feature>
<feature type="region of interest" description="Disordered" evidence="1">
    <location>
        <begin position="314"/>
        <end position="336"/>
    </location>
</feature>
<keyword evidence="2" id="KW-0732">Signal</keyword>
<dbReference type="OrthoDB" id="5825090at2"/>
<dbReference type="AlphaFoldDB" id="A0A2M8H6L4"/>
<dbReference type="Proteomes" id="UP000232060">
    <property type="component" value="Unassembled WGS sequence"/>
</dbReference>
<dbReference type="RefSeq" id="WP_100860883.1">
    <property type="nucleotide sequence ID" value="NZ_PGCP01000028.1"/>
</dbReference>